<reference evidence="3 4" key="1">
    <citation type="journal article" date="2019" name="Nat. Commun.">
        <title>The antimicrobial potential of Streptomyces from insect microbiomes.</title>
        <authorList>
            <person name="Chevrette M.G."/>
            <person name="Carlson C.M."/>
            <person name="Ortega H.E."/>
            <person name="Thomas C."/>
            <person name="Ananiev G.E."/>
            <person name="Barns K.J."/>
            <person name="Book A.J."/>
            <person name="Cagnazzo J."/>
            <person name="Carlos C."/>
            <person name="Flanigan W."/>
            <person name="Grubbs K.J."/>
            <person name="Horn H.A."/>
            <person name="Hoffmann F.M."/>
            <person name="Klassen J.L."/>
            <person name="Knack J.J."/>
            <person name="Lewin G.R."/>
            <person name="McDonald B.R."/>
            <person name="Muller L."/>
            <person name="Melo W.G.P."/>
            <person name="Pinto-Tomas A.A."/>
            <person name="Schmitz A."/>
            <person name="Wendt-Pienkowski E."/>
            <person name="Wildman S."/>
            <person name="Zhao M."/>
            <person name="Zhang F."/>
            <person name="Bugni T.S."/>
            <person name="Andes D.R."/>
            <person name="Pupo M.T."/>
            <person name="Currie C.R."/>
        </authorList>
    </citation>
    <scope>NUCLEOTIDE SEQUENCE [LARGE SCALE GENOMIC DNA]</scope>
    <source>
        <strain evidence="3 4">SID5840</strain>
    </source>
</reference>
<dbReference type="InterPro" id="IPR043917">
    <property type="entry name" value="DUF5753"/>
</dbReference>
<evidence type="ECO:0000256" key="1">
    <source>
        <dbReference type="SAM" id="MobiDB-lite"/>
    </source>
</evidence>
<evidence type="ECO:0000313" key="4">
    <source>
        <dbReference type="Proteomes" id="UP000467124"/>
    </source>
</evidence>
<dbReference type="AlphaFoldDB" id="A0A7K2IWN6"/>
<feature type="region of interest" description="Disordered" evidence="1">
    <location>
        <begin position="280"/>
        <end position="299"/>
    </location>
</feature>
<dbReference type="EMBL" id="WWHY01000001">
    <property type="protein sequence ID" value="MYR34369.1"/>
    <property type="molecule type" value="Genomic_DNA"/>
</dbReference>
<sequence>MTGERTARTAGGGGGAADPGSHWERFGARVRQVRTQADVDPDDLTLREVCEPTTLAAIESGEYDPPGHLARYLDSRIGAQGVLVDAWARARIQSLLDEDADISRFQHHAHQIRFFDPGAFPSPFRTPAYARALTLGAQPLSNDRTELHRAERVPLTLMGSGPPHLCLVVNASAVRQTVGDSRTMADQLSLVVEAAGREHIAVHVIPEQTDLHPCRSSAFRLLSFSPHHQIVYVPAPCGSGQIITNPEQVAAHSDLFETLKGESLPRSTSLRLLKEEIDRRRSRPKALTGGDGPSQTLDVPLVSEAVRL</sequence>
<dbReference type="Pfam" id="PF19054">
    <property type="entry name" value="DUF5753"/>
    <property type="match status" value="1"/>
</dbReference>
<name>A0A7K2IWN6_9ACTN</name>
<dbReference type="RefSeq" id="WP_161111522.1">
    <property type="nucleotide sequence ID" value="NZ_WWHY01000001.1"/>
</dbReference>
<organism evidence="3 4">
    <name type="scientific">Nocardiopsis alba</name>
    <dbReference type="NCBI Taxonomy" id="53437"/>
    <lineage>
        <taxon>Bacteria</taxon>
        <taxon>Bacillati</taxon>
        <taxon>Actinomycetota</taxon>
        <taxon>Actinomycetes</taxon>
        <taxon>Streptosporangiales</taxon>
        <taxon>Nocardiopsidaceae</taxon>
        <taxon>Nocardiopsis</taxon>
    </lineage>
</organism>
<evidence type="ECO:0000259" key="2">
    <source>
        <dbReference type="Pfam" id="PF19054"/>
    </source>
</evidence>
<feature type="domain" description="DUF5753" evidence="2">
    <location>
        <begin position="101"/>
        <end position="275"/>
    </location>
</feature>
<proteinExistence type="predicted"/>
<accession>A0A7K2IWN6</accession>
<gene>
    <name evidence="3" type="ORF">GTW20_19500</name>
</gene>
<feature type="region of interest" description="Disordered" evidence="1">
    <location>
        <begin position="1"/>
        <end position="23"/>
    </location>
</feature>
<comment type="caution">
    <text evidence="3">The sequence shown here is derived from an EMBL/GenBank/DDBJ whole genome shotgun (WGS) entry which is preliminary data.</text>
</comment>
<evidence type="ECO:0000313" key="3">
    <source>
        <dbReference type="EMBL" id="MYR34369.1"/>
    </source>
</evidence>
<protein>
    <recommendedName>
        <fullName evidence="2">DUF5753 domain-containing protein</fullName>
    </recommendedName>
</protein>
<dbReference type="Proteomes" id="UP000467124">
    <property type="component" value="Unassembled WGS sequence"/>
</dbReference>